<evidence type="ECO:0000256" key="4">
    <source>
        <dbReference type="ARBA" id="ARBA00022679"/>
    </source>
</evidence>
<evidence type="ECO:0000256" key="3">
    <source>
        <dbReference type="ARBA" id="ARBA00022576"/>
    </source>
</evidence>
<dbReference type="STRING" id="29139.ENSVURP00010000075"/>
<keyword evidence="4" id="KW-0808">Transferase</keyword>
<name>A0A4X2JSQ5_VOMUR</name>
<evidence type="ECO:0000256" key="2">
    <source>
        <dbReference type="ARBA" id="ARBA00011738"/>
    </source>
</evidence>
<evidence type="ECO:0000313" key="6">
    <source>
        <dbReference type="Ensembl" id="ENSVURP00010000075.1"/>
    </source>
</evidence>
<dbReference type="AlphaFoldDB" id="A0A4X2JSQ5"/>
<reference evidence="6" key="3">
    <citation type="submission" date="2025-09" db="UniProtKB">
        <authorList>
            <consortium name="Ensembl"/>
        </authorList>
    </citation>
    <scope>IDENTIFICATION</scope>
</reference>
<keyword evidence="5" id="KW-0663">Pyridoxal phosphate</keyword>
<dbReference type="PANTHER" id="PTHR11751">
    <property type="entry name" value="ALANINE AMINOTRANSFERASE"/>
    <property type="match status" value="1"/>
</dbReference>
<keyword evidence="7" id="KW-1185">Reference proteome</keyword>
<reference evidence="6" key="2">
    <citation type="submission" date="2025-08" db="UniProtKB">
        <authorList>
            <consortium name="Ensembl"/>
        </authorList>
    </citation>
    <scope>IDENTIFICATION</scope>
</reference>
<evidence type="ECO:0000256" key="5">
    <source>
        <dbReference type="ARBA" id="ARBA00022898"/>
    </source>
</evidence>
<comment type="cofactor">
    <cofactor evidence="1">
        <name>pyridoxal 5'-phosphate</name>
        <dbReference type="ChEBI" id="CHEBI:597326"/>
    </cofactor>
</comment>
<dbReference type="InterPro" id="IPR015422">
    <property type="entry name" value="PyrdxlP-dep_Trfase_small"/>
</dbReference>
<dbReference type="Proteomes" id="UP000314987">
    <property type="component" value="Unassembled WGS sequence"/>
</dbReference>
<dbReference type="Gene3D" id="1.10.287.1970">
    <property type="match status" value="1"/>
</dbReference>
<dbReference type="InterPro" id="IPR045088">
    <property type="entry name" value="ALAT1/2-like"/>
</dbReference>
<sequence length="133" mass="14927">MANKNMKQQVMNGIRDKVLTLDTMNQSVKNTEYVILGSIVLRAMELERELQQGVKKPFTEIIHAYKGDAHAMGQKPITFMRQVRSFAPPPQSSIVPVPSFPRGTPWALTLCHSLLSHTHTTLRSWPSASTQIS</sequence>
<protein>
    <submittedName>
        <fullName evidence="6">Uncharacterized protein</fullName>
    </submittedName>
</protein>
<dbReference type="Gene3D" id="3.90.1150.10">
    <property type="entry name" value="Aspartate Aminotransferase, domain 1"/>
    <property type="match status" value="1"/>
</dbReference>
<dbReference type="Ensembl" id="ENSVURT00010000085.1">
    <property type="protein sequence ID" value="ENSVURP00010000075.1"/>
    <property type="gene ID" value="ENSVURG00010000069.1"/>
</dbReference>
<dbReference type="PANTHER" id="PTHR11751:SF308">
    <property type="entry name" value="ALANINE AMINOTRANSFERASE 1"/>
    <property type="match status" value="1"/>
</dbReference>
<proteinExistence type="predicted"/>
<keyword evidence="3" id="KW-0032">Aminotransferase</keyword>
<gene>
    <name evidence="6" type="primary">LOC114039456</name>
</gene>
<comment type="subunit">
    <text evidence="2">Homodimer.</text>
</comment>
<dbReference type="GO" id="GO:0008483">
    <property type="term" value="F:transaminase activity"/>
    <property type="evidence" value="ECO:0007669"/>
    <property type="project" value="UniProtKB-KW"/>
</dbReference>
<accession>A0A4X2JSQ5</accession>
<evidence type="ECO:0000256" key="1">
    <source>
        <dbReference type="ARBA" id="ARBA00001933"/>
    </source>
</evidence>
<evidence type="ECO:0000313" key="7">
    <source>
        <dbReference type="Proteomes" id="UP000314987"/>
    </source>
</evidence>
<reference evidence="7" key="1">
    <citation type="submission" date="2018-12" db="EMBL/GenBank/DDBJ databases">
        <authorList>
            <person name="Yazar S."/>
        </authorList>
    </citation>
    <scope>NUCLEOTIDE SEQUENCE [LARGE SCALE GENOMIC DNA]</scope>
</reference>
<organism evidence="6 7">
    <name type="scientific">Vombatus ursinus</name>
    <name type="common">Common wombat</name>
    <dbReference type="NCBI Taxonomy" id="29139"/>
    <lineage>
        <taxon>Eukaryota</taxon>
        <taxon>Metazoa</taxon>
        <taxon>Chordata</taxon>
        <taxon>Craniata</taxon>
        <taxon>Vertebrata</taxon>
        <taxon>Euteleostomi</taxon>
        <taxon>Mammalia</taxon>
        <taxon>Metatheria</taxon>
        <taxon>Diprotodontia</taxon>
        <taxon>Vombatidae</taxon>
        <taxon>Vombatus</taxon>
    </lineage>
</organism>
<dbReference type="GeneTree" id="ENSGT00940000155265"/>